<feature type="binding site" evidence="8">
    <location>
        <position position="328"/>
    </location>
    <ligand>
        <name>Zn(2+)</name>
        <dbReference type="ChEBI" id="CHEBI:29105"/>
        <label>1</label>
    </ligand>
</feature>
<dbReference type="AlphaFoldDB" id="A0A6A4VV83"/>
<dbReference type="InterPro" id="IPR023088">
    <property type="entry name" value="PDEase"/>
</dbReference>
<dbReference type="Proteomes" id="UP000440578">
    <property type="component" value="Unassembled WGS sequence"/>
</dbReference>
<feature type="binding site" evidence="7">
    <location>
        <begin position="288"/>
        <end position="292"/>
    </location>
    <ligand>
        <name>AMP</name>
        <dbReference type="ChEBI" id="CHEBI:456215"/>
    </ligand>
</feature>
<feature type="binding site" evidence="8">
    <location>
        <position position="329"/>
    </location>
    <ligand>
        <name>Zn(2+)</name>
        <dbReference type="ChEBI" id="CHEBI:29105"/>
        <label>1</label>
    </ligand>
</feature>
<dbReference type="PRINTS" id="PR00387">
    <property type="entry name" value="PDIESTERASE1"/>
</dbReference>
<feature type="compositionally biased region" description="Low complexity" evidence="10">
    <location>
        <begin position="22"/>
        <end position="39"/>
    </location>
</feature>
<comment type="cofactor">
    <cofactor evidence="9">
        <name>a divalent metal cation</name>
        <dbReference type="ChEBI" id="CHEBI:60240"/>
    </cofactor>
    <text evidence="9">Binds 2 divalent metal cations per subunit. Site 1 may preferentially bind zinc ions, while site 2 has a preference for magnesium and/or manganese ions.</text>
</comment>
<comment type="pathway">
    <text evidence="2">Purine metabolism; 3',5'-cyclic AMP degradation; AMP from 3',5'-cyclic AMP: step 1/1.</text>
</comment>
<evidence type="ECO:0000256" key="10">
    <source>
        <dbReference type="SAM" id="MobiDB-lite"/>
    </source>
</evidence>
<feature type="region of interest" description="Disordered" evidence="10">
    <location>
        <begin position="661"/>
        <end position="696"/>
    </location>
</feature>
<evidence type="ECO:0000256" key="1">
    <source>
        <dbReference type="ARBA" id="ARBA00000621"/>
    </source>
</evidence>
<gene>
    <name evidence="12" type="primary">PDE7A</name>
    <name evidence="12" type="ORF">FJT64_004976</name>
</gene>
<dbReference type="InterPro" id="IPR023174">
    <property type="entry name" value="PDEase_CS"/>
</dbReference>
<feature type="region of interest" description="Disordered" evidence="10">
    <location>
        <begin position="12"/>
        <end position="69"/>
    </location>
</feature>
<accession>A0A6A4VV83</accession>
<keyword evidence="4 9" id="KW-0378">Hydrolase</keyword>
<feature type="binding site" evidence="8">
    <location>
        <position position="329"/>
    </location>
    <ligand>
        <name>Zn(2+)</name>
        <dbReference type="ChEBI" id="CHEBI:29105"/>
        <label>2</label>
    </ligand>
</feature>
<dbReference type="GO" id="GO:0004115">
    <property type="term" value="F:3',5'-cyclic-AMP phosphodiesterase activity"/>
    <property type="evidence" value="ECO:0007669"/>
    <property type="project" value="UniProtKB-EC"/>
</dbReference>
<feature type="region of interest" description="Disordered" evidence="10">
    <location>
        <begin position="532"/>
        <end position="559"/>
    </location>
</feature>
<evidence type="ECO:0000256" key="8">
    <source>
        <dbReference type="PIRSR" id="PIRSR623088-3"/>
    </source>
</evidence>
<evidence type="ECO:0000313" key="12">
    <source>
        <dbReference type="EMBL" id="KAF0297563.1"/>
    </source>
</evidence>
<proteinExistence type="inferred from homology"/>
<evidence type="ECO:0000313" key="13">
    <source>
        <dbReference type="Proteomes" id="UP000440578"/>
    </source>
</evidence>
<evidence type="ECO:0000259" key="11">
    <source>
        <dbReference type="PROSITE" id="PS51845"/>
    </source>
</evidence>
<dbReference type="EMBL" id="VIIS01001480">
    <property type="protein sequence ID" value="KAF0297563.1"/>
    <property type="molecule type" value="Genomic_DNA"/>
</dbReference>
<dbReference type="GO" id="GO:0007165">
    <property type="term" value="P:signal transduction"/>
    <property type="evidence" value="ECO:0007669"/>
    <property type="project" value="InterPro"/>
</dbReference>
<dbReference type="Pfam" id="PF00233">
    <property type="entry name" value="PDEase_I"/>
    <property type="match status" value="1"/>
</dbReference>
<feature type="active site" description="Proton donor" evidence="6">
    <location>
        <position position="288"/>
    </location>
</feature>
<feature type="compositionally biased region" description="Pro residues" evidence="10">
    <location>
        <begin position="892"/>
        <end position="902"/>
    </location>
</feature>
<evidence type="ECO:0000256" key="5">
    <source>
        <dbReference type="ARBA" id="ARBA00061458"/>
    </source>
</evidence>
<sequence length="921" mass="100005">MIPFTGCALFRPHNQPTPRWRAAPQQAAGHHQMGQAALQGDRRPVTPPTPSPLLSNGGGAGLSRPGHASETVHSRQRGCSDCGCGCGGGGCSLVALFSRRCSGGGGGGSRSVGMVTHDTEMADPRHGSERSTEVVIERKTDGVHISLSGASSSSSGAGSGGASPVSDGDRLLLSTLDTRRTRPLHTGRFLTLHKRRRKRLCTRQLAQHRALLDDVYHGPVQLVLERIERWNFNAFSLDTVTGGRSVPVLCVHLFKEFGLTRAFKLDVVKVWKCFSMIEEGYHNTNPYHNSIHAADVTQAMYCFLMEPKMREHLTPLERLAAVLGAVCHDLDHPGVNQPFLIATANHLATLYKNASVLENHHWRMAVGCVADSGMLSHLEPGRFSELMSQIRSLILATDIARQAEFIGQFQRYLATSTLDLRRPLHRHFVLQIALKCADISNPCRPWDISHKWSKKVCDEFYRQGDYERRLKLPITSLCDRTSSSVARIQVGFFRHVVRPLFHEWHRWLGTPLSSEMVRNLNENHARWEAWMQQETEEETKTEMSDTDPTDDPVSESVSETELRELLTVPTHGSRRHSAPVAFPATVARTIIRRESLPAQPPRRLHTETLVHMHGAGGPSLLSVCSLASLRVPEEYEGESDVSTELLLPDPSITSITAAGTATPISNWTPTPNRDGSTASLASLASPESPPSPSLPPPLPCAGARYNCRLERQRTFPVTQPGDASRVRYLSLPVAAPVIPGGVCRDGQGCGTPPTTGIETQLGALQWPPRSAAGRGHPSDTGPEGRRPAGALGELLRRRGSAPVQLGGCAQEARVTGSLARNSSFTEGMHVEAPWCERTERLVTDWLPPRPGALSAAEGGCTAAAAAAGPVPLSQLRVALLVRLRAVASADGAPPPPAPPPLPACQRRGSLPTELMGLRSRR</sequence>
<dbReference type="CDD" id="cd00077">
    <property type="entry name" value="HDc"/>
    <property type="match status" value="1"/>
</dbReference>
<keyword evidence="13" id="KW-1185">Reference proteome</keyword>
<dbReference type="PANTHER" id="PTHR11347">
    <property type="entry name" value="CYCLIC NUCLEOTIDE PHOSPHODIESTERASE"/>
    <property type="match status" value="1"/>
</dbReference>
<comment type="catalytic activity">
    <reaction evidence="1">
        <text>3',5'-cyclic AMP + H2O = AMP + H(+)</text>
        <dbReference type="Rhea" id="RHEA:25277"/>
        <dbReference type="ChEBI" id="CHEBI:15377"/>
        <dbReference type="ChEBI" id="CHEBI:15378"/>
        <dbReference type="ChEBI" id="CHEBI:58165"/>
        <dbReference type="ChEBI" id="CHEBI:456215"/>
        <dbReference type="EC" id="3.1.4.53"/>
    </reaction>
</comment>
<feature type="compositionally biased region" description="Polar residues" evidence="10">
    <location>
        <begin position="666"/>
        <end position="677"/>
    </location>
</feature>
<feature type="binding site" evidence="7">
    <location>
        <position position="329"/>
    </location>
    <ligand>
        <name>AMP</name>
        <dbReference type="ChEBI" id="CHEBI:456215"/>
    </ligand>
</feature>
<dbReference type="InterPro" id="IPR002073">
    <property type="entry name" value="PDEase_catalytic_dom"/>
</dbReference>
<evidence type="ECO:0000256" key="2">
    <source>
        <dbReference type="ARBA" id="ARBA00004703"/>
    </source>
</evidence>
<dbReference type="GO" id="GO:0046872">
    <property type="term" value="F:metal ion binding"/>
    <property type="evidence" value="ECO:0007669"/>
    <property type="project" value="UniProtKB-KW"/>
</dbReference>
<feature type="binding site" evidence="7">
    <location>
        <position position="438"/>
    </location>
    <ligand>
        <name>AMP</name>
        <dbReference type="ChEBI" id="CHEBI:456215"/>
    </ligand>
</feature>
<comment type="caution">
    <text evidence="12">The sequence shown here is derived from an EMBL/GenBank/DDBJ whole genome shotgun (WGS) entry which is preliminary data.</text>
</comment>
<evidence type="ECO:0000256" key="7">
    <source>
        <dbReference type="PIRSR" id="PIRSR623088-2"/>
    </source>
</evidence>
<organism evidence="12 13">
    <name type="scientific">Amphibalanus amphitrite</name>
    <name type="common">Striped barnacle</name>
    <name type="synonym">Balanus amphitrite</name>
    <dbReference type="NCBI Taxonomy" id="1232801"/>
    <lineage>
        <taxon>Eukaryota</taxon>
        <taxon>Metazoa</taxon>
        <taxon>Ecdysozoa</taxon>
        <taxon>Arthropoda</taxon>
        <taxon>Crustacea</taxon>
        <taxon>Multicrustacea</taxon>
        <taxon>Cirripedia</taxon>
        <taxon>Thoracica</taxon>
        <taxon>Thoracicalcarea</taxon>
        <taxon>Balanomorpha</taxon>
        <taxon>Balanoidea</taxon>
        <taxon>Balanidae</taxon>
        <taxon>Amphibalaninae</taxon>
        <taxon>Amphibalanus</taxon>
    </lineage>
</organism>
<feature type="domain" description="PDEase" evidence="11">
    <location>
        <begin position="212"/>
        <end position="534"/>
    </location>
</feature>
<dbReference type="PROSITE" id="PS00126">
    <property type="entry name" value="PDEASE_I_1"/>
    <property type="match status" value="1"/>
</dbReference>
<dbReference type="Gene3D" id="1.10.1300.10">
    <property type="entry name" value="3'5'-cyclic nucleotide phosphodiesterase, catalytic domain"/>
    <property type="match status" value="1"/>
</dbReference>
<evidence type="ECO:0000256" key="3">
    <source>
        <dbReference type="ARBA" id="ARBA00022723"/>
    </source>
</evidence>
<feature type="region of interest" description="Disordered" evidence="10">
    <location>
        <begin position="767"/>
        <end position="788"/>
    </location>
</feature>
<dbReference type="InterPro" id="IPR003607">
    <property type="entry name" value="HD/PDEase_dom"/>
</dbReference>
<feature type="region of interest" description="Disordered" evidence="10">
    <location>
        <begin position="888"/>
        <end position="921"/>
    </location>
</feature>
<dbReference type="PROSITE" id="PS51845">
    <property type="entry name" value="PDEASE_I_2"/>
    <property type="match status" value="1"/>
</dbReference>
<dbReference type="EC" id="3.1.4.-" evidence="9"/>
<keyword evidence="3 8" id="KW-0479">Metal-binding</keyword>
<feature type="binding site" evidence="8">
    <location>
        <position position="438"/>
    </location>
    <ligand>
        <name>Zn(2+)</name>
        <dbReference type="ChEBI" id="CHEBI:29105"/>
        <label>1</label>
    </ligand>
</feature>
<protein>
    <recommendedName>
        <fullName evidence="9">Phosphodiesterase</fullName>
        <ecNumber evidence="9">3.1.4.-</ecNumber>
    </recommendedName>
</protein>
<dbReference type="SMART" id="SM00471">
    <property type="entry name" value="HDc"/>
    <property type="match status" value="1"/>
</dbReference>
<comment type="similarity">
    <text evidence="5">Belongs to the cyclic nucleotide phosphodiesterase family. PDE7 subfamily.</text>
</comment>
<dbReference type="OrthoDB" id="189220at2759"/>
<feature type="compositionally biased region" description="Pro residues" evidence="10">
    <location>
        <begin position="687"/>
        <end position="696"/>
    </location>
</feature>
<dbReference type="FunFam" id="1.10.1300.10:FF:000004">
    <property type="entry name" value="Phosphodiesterase"/>
    <property type="match status" value="1"/>
</dbReference>
<name>A0A6A4VV83_AMPAM</name>
<feature type="binding site" evidence="7">
    <location>
        <position position="489"/>
    </location>
    <ligand>
        <name>AMP</name>
        <dbReference type="ChEBI" id="CHEBI:456215"/>
    </ligand>
</feature>
<dbReference type="SUPFAM" id="SSF109604">
    <property type="entry name" value="HD-domain/PDEase-like"/>
    <property type="match status" value="1"/>
</dbReference>
<dbReference type="InterPro" id="IPR036971">
    <property type="entry name" value="PDEase_catalytic_dom_sf"/>
</dbReference>
<feature type="compositionally biased region" description="Acidic residues" evidence="10">
    <location>
        <begin position="544"/>
        <end position="553"/>
    </location>
</feature>
<evidence type="ECO:0000256" key="9">
    <source>
        <dbReference type="RuleBase" id="RU363067"/>
    </source>
</evidence>
<feature type="region of interest" description="Disordered" evidence="10">
    <location>
        <begin position="146"/>
        <end position="168"/>
    </location>
</feature>
<reference evidence="12 13" key="1">
    <citation type="submission" date="2019-07" db="EMBL/GenBank/DDBJ databases">
        <title>Draft genome assembly of a fouling barnacle, Amphibalanus amphitrite (Darwin, 1854): The first reference genome for Thecostraca.</title>
        <authorList>
            <person name="Kim W."/>
        </authorList>
    </citation>
    <scope>NUCLEOTIDE SEQUENCE [LARGE SCALE GENOMIC DNA]</scope>
    <source>
        <strain evidence="12">SNU_AA5</strain>
        <tissue evidence="12">Soma without cirri and trophi</tissue>
    </source>
</reference>
<evidence type="ECO:0000256" key="4">
    <source>
        <dbReference type="ARBA" id="ARBA00022801"/>
    </source>
</evidence>
<feature type="binding site" evidence="8">
    <location>
        <position position="292"/>
    </location>
    <ligand>
        <name>Zn(2+)</name>
        <dbReference type="ChEBI" id="CHEBI:29105"/>
        <label>1</label>
    </ligand>
</feature>
<evidence type="ECO:0000256" key="6">
    <source>
        <dbReference type="PIRSR" id="PIRSR623088-1"/>
    </source>
</evidence>